<protein>
    <submittedName>
        <fullName evidence="2">Recombination enhancement function protein nuclease, DNase, HYDROLASE.4A</fullName>
    </submittedName>
</protein>
<sequence length="90" mass="10307">MQSFPKQKKKKRTKKKESERPSILHSRESGTCYLCMKLHNDYRRHPVLQEHHIFGGCPNRTHSGHYGLKVYLCNVHHLAGTGPEAAGKSL</sequence>
<evidence type="ECO:0000256" key="1">
    <source>
        <dbReference type="SAM" id="MobiDB-lite"/>
    </source>
</evidence>
<keyword evidence="2" id="KW-0378">Hydrolase</keyword>
<dbReference type="EMBL" id="BK016054">
    <property type="protein sequence ID" value="DAF91473.1"/>
    <property type="molecule type" value="Genomic_DNA"/>
</dbReference>
<evidence type="ECO:0000313" key="2">
    <source>
        <dbReference type="EMBL" id="DAF91473.1"/>
    </source>
</evidence>
<name>A0A8S5UAG6_9CAUD</name>
<accession>A0A8S5UAG6</accession>
<feature type="compositionally biased region" description="Basic residues" evidence="1">
    <location>
        <begin position="1"/>
        <end position="15"/>
    </location>
</feature>
<reference evidence="2" key="1">
    <citation type="journal article" date="2021" name="Proc. Natl. Acad. Sci. U.S.A.">
        <title>A Catalog of Tens of Thousands of Viruses from Human Metagenomes Reveals Hidden Associations with Chronic Diseases.</title>
        <authorList>
            <person name="Tisza M.J."/>
            <person name="Buck C.B."/>
        </authorList>
    </citation>
    <scope>NUCLEOTIDE SEQUENCE</scope>
    <source>
        <strain evidence="2">Cti6K1</strain>
    </source>
</reference>
<proteinExistence type="predicted"/>
<feature type="region of interest" description="Disordered" evidence="1">
    <location>
        <begin position="1"/>
        <end position="24"/>
    </location>
</feature>
<organism evidence="2">
    <name type="scientific">Siphoviridae sp. cti6K1</name>
    <dbReference type="NCBI Taxonomy" id="2825620"/>
    <lineage>
        <taxon>Viruses</taxon>
        <taxon>Duplodnaviria</taxon>
        <taxon>Heunggongvirae</taxon>
        <taxon>Uroviricota</taxon>
        <taxon>Caudoviricetes</taxon>
    </lineage>
</organism>
<dbReference type="GO" id="GO:0016787">
    <property type="term" value="F:hydrolase activity"/>
    <property type="evidence" value="ECO:0007669"/>
    <property type="project" value="UniProtKB-KW"/>
</dbReference>